<proteinExistence type="predicted"/>
<gene>
    <name evidence="1" type="ORF">BK131_11845</name>
</gene>
<evidence type="ECO:0000313" key="1">
    <source>
        <dbReference type="EMBL" id="OMF15541.1"/>
    </source>
</evidence>
<name>A0A1R1C0C9_PAEAM</name>
<reference evidence="1 2" key="1">
    <citation type="submission" date="2016-11" db="EMBL/GenBank/DDBJ databases">
        <title>Paenibacillus species isolates.</title>
        <authorList>
            <person name="Beno S.M."/>
        </authorList>
    </citation>
    <scope>NUCLEOTIDE SEQUENCE [LARGE SCALE GENOMIC DNA]</scope>
    <source>
        <strain evidence="1 2">FSL H8-0246</strain>
    </source>
</reference>
<comment type="caution">
    <text evidence="1">The sequence shown here is derived from an EMBL/GenBank/DDBJ whole genome shotgun (WGS) entry which is preliminary data.</text>
</comment>
<protein>
    <submittedName>
        <fullName evidence="1">General stress protein</fullName>
    </submittedName>
</protein>
<dbReference type="AlphaFoldDB" id="A0A1R1C0C9"/>
<dbReference type="Proteomes" id="UP000187134">
    <property type="component" value="Unassembled WGS sequence"/>
</dbReference>
<dbReference type="InterPro" id="IPR022551">
    <property type="entry name" value="BrxC"/>
</dbReference>
<dbReference type="SUPFAM" id="SSF52833">
    <property type="entry name" value="Thioredoxin-like"/>
    <property type="match status" value="1"/>
</dbReference>
<organism evidence="1 2">
    <name type="scientific">Paenibacillus amylolyticus</name>
    <dbReference type="NCBI Taxonomy" id="1451"/>
    <lineage>
        <taxon>Bacteria</taxon>
        <taxon>Bacillati</taxon>
        <taxon>Bacillota</taxon>
        <taxon>Bacilli</taxon>
        <taxon>Bacillales</taxon>
        <taxon>Paenibacillaceae</taxon>
        <taxon>Paenibacillus</taxon>
    </lineage>
</organism>
<accession>A0A1R1C0C9</accession>
<dbReference type="RefSeq" id="WP_076331732.1">
    <property type="nucleotide sequence ID" value="NZ_MRTJ01000002.1"/>
</dbReference>
<dbReference type="NCBIfam" id="TIGR04019">
    <property type="entry name" value="B_thiol_YtxJ"/>
    <property type="match status" value="1"/>
</dbReference>
<dbReference type="EMBL" id="MRTJ01000002">
    <property type="protein sequence ID" value="OMF15541.1"/>
    <property type="molecule type" value="Genomic_DNA"/>
</dbReference>
<dbReference type="OrthoDB" id="677051at2"/>
<dbReference type="Gene3D" id="3.40.30.10">
    <property type="entry name" value="Glutaredoxin"/>
    <property type="match status" value="1"/>
</dbReference>
<evidence type="ECO:0000313" key="2">
    <source>
        <dbReference type="Proteomes" id="UP000187134"/>
    </source>
</evidence>
<dbReference type="InterPro" id="IPR036249">
    <property type="entry name" value="Thioredoxin-like_sf"/>
</dbReference>
<sequence>MNWKEISTLDQWKEVLEQSDQRGKIILKHSTTCPVSANALGEYEQYIKESHTEDIDFYLVKVFESRHVSNQITHDLDVKHESPQIIYVNNKEKFWTTSHWSITKEHIAAVLN</sequence>
<dbReference type="Pfam" id="PF11009">
    <property type="entry name" value="BrxC"/>
    <property type="match status" value="1"/>
</dbReference>